<dbReference type="OrthoDB" id="9791261at2"/>
<reference evidence="2 3" key="1">
    <citation type="submission" date="2019-07" db="EMBL/GenBank/DDBJ databases">
        <title>Genomic Encyclopedia of Archaeal and Bacterial Type Strains, Phase II (KMG-II): from individual species to whole genera.</title>
        <authorList>
            <person name="Goeker M."/>
        </authorList>
    </citation>
    <scope>NUCLEOTIDE SEQUENCE [LARGE SCALE GENOMIC DNA]</scope>
    <source>
        <strain evidence="2 3">ATCC BAA-1139</strain>
    </source>
</reference>
<keyword evidence="3" id="KW-1185">Reference proteome</keyword>
<evidence type="ECO:0000313" key="2">
    <source>
        <dbReference type="EMBL" id="TWJ18835.1"/>
    </source>
</evidence>
<dbReference type="InterPro" id="IPR010131">
    <property type="entry name" value="MdtP/NodT-like"/>
</dbReference>
<proteinExistence type="inferred from homology"/>
<comment type="caution">
    <text evidence="2">The sequence shown here is derived from an EMBL/GenBank/DDBJ whole genome shotgun (WGS) entry which is preliminary data.</text>
</comment>
<dbReference type="SUPFAM" id="SSF56954">
    <property type="entry name" value="Outer membrane efflux proteins (OEP)"/>
    <property type="match status" value="1"/>
</dbReference>
<dbReference type="PANTHER" id="PTHR30203:SF24">
    <property type="entry name" value="BLR4935 PROTEIN"/>
    <property type="match status" value="1"/>
</dbReference>
<dbReference type="Pfam" id="PF02321">
    <property type="entry name" value="OEP"/>
    <property type="match status" value="2"/>
</dbReference>
<dbReference type="Proteomes" id="UP000319449">
    <property type="component" value="Unassembled WGS sequence"/>
</dbReference>
<dbReference type="AlphaFoldDB" id="A0A562VLS9"/>
<gene>
    <name evidence="2" type="ORF">JN12_02284</name>
</gene>
<dbReference type="Gene3D" id="1.20.1600.10">
    <property type="entry name" value="Outer membrane efflux proteins (OEP)"/>
    <property type="match status" value="1"/>
</dbReference>
<dbReference type="EMBL" id="VLLN01000013">
    <property type="protein sequence ID" value="TWJ18835.1"/>
    <property type="molecule type" value="Genomic_DNA"/>
</dbReference>
<accession>A0A562VLS9</accession>
<dbReference type="GO" id="GO:0015562">
    <property type="term" value="F:efflux transmembrane transporter activity"/>
    <property type="evidence" value="ECO:0007669"/>
    <property type="project" value="InterPro"/>
</dbReference>
<comment type="similarity">
    <text evidence="1">Belongs to the outer membrane factor (OMF) (TC 1.B.17) family.</text>
</comment>
<name>A0A562VLS9_9BACT</name>
<protein>
    <submittedName>
        <fullName evidence="2">Cobalt-zinc-cadmium efflux system outer membrane protein</fullName>
    </submittedName>
</protein>
<dbReference type="PANTHER" id="PTHR30203">
    <property type="entry name" value="OUTER MEMBRANE CATION EFFLUX PROTEIN"/>
    <property type="match status" value="1"/>
</dbReference>
<sequence>MVTPTVFYRKIRLAIIALATITYGFTAGISASGAESVTITIDQALQLARDHNESLKAARTTVLQNEAQEITANLRPNPVLTGDALYFPIFHPSKYTSSDETGSYLDQTAQFDAGIGYTWERGGKRARRLQAARDQTAVTKSLVFDNERTLRFNVASQFVNVLLAQSNLDLARDNLKSFQDTVEIGESRYKTGDISQGDYLKIKLQLLQFQSDVNAARLAKAQALIALRGLLGYESVPADYDVSGTLDSQPLKGSRDDLLALALKERPDLRAARQGVIAAQSQHDLAKANSHQDLTTTLNFTHVSGNWTAGLLFSFPLGVFDRNQGEIARTQHVILQTQHLADEAVETVNGDIGSAWEAVRANDEIVTLYRSGYLDSAKASRDIGEYAYKHGAASLLDFLDAERSYRATQLAYRQALAARMLALELLREATGVRNLP</sequence>
<dbReference type="InterPro" id="IPR003423">
    <property type="entry name" value="OMP_efflux"/>
</dbReference>
<evidence type="ECO:0000313" key="3">
    <source>
        <dbReference type="Proteomes" id="UP000319449"/>
    </source>
</evidence>
<organism evidence="2 3">
    <name type="scientific">Geobacter argillaceus</name>
    <dbReference type="NCBI Taxonomy" id="345631"/>
    <lineage>
        <taxon>Bacteria</taxon>
        <taxon>Pseudomonadati</taxon>
        <taxon>Thermodesulfobacteriota</taxon>
        <taxon>Desulfuromonadia</taxon>
        <taxon>Geobacterales</taxon>
        <taxon>Geobacteraceae</taxon>
        <taxon>Geobacter</taxon>
    </lineage>
</organism>
<evidence type="ECO:0000256" key="1">
    <source>
        <dbReference type="ARBA" id="ARBA00007613"/>
    </source>
</evidence>